<dbReference type="EMBL" id="CAJVPK010001426">
    <property type="protein sequence ID" value="CAG8586385.1"/>
    <property type="molecule type" value="Genomic_DNA"/>
</dbReference>
<reference evidence="2" key="1">
    <citation type="submission" date="2021-06" db="EMBL/GenBank/DDBJ databases">
        <authorList>
            <person name="Kallberg Y."/>
            <person name="Tangrot J."/>
            <person name="Rosling A."/>
        </authorList>
    </citation>
    <scope>NUCLEOTIDE SEQUENCE</scope>
    <source>
        <strain evidence="2">AZ414A</strain>
    </source>
</reference>
<keyword evidence="3" id="KW-1185">Reference proteome</keyword>
<evidence type="ECO:0000313" key="2">
    <source>
        <dbReference type="EMBL" id="CAG8586385.1"/>
    </source>
</evidence>
<feature type="signal peptide" evidence="1">
    <location>
        <begin position="1"/>
        <end position="22"/>
    </location>
</feature>
<feature type="chain" id="PRO_5040334562" evidence="1">
    <location>
        <begin position="23"/>
        <end position="243"/>
    </location>
</feature>
<name>A0A9N9G793_9GLOM</name>
<evidence type="ECO:0000313" key="3">
    <source>
        <dbReference type="Proteomes" id="UP000789706"/>
    </source>
</evidence>
<sequence>MSLKSIIAILLVICLQIISSQATKIPGLRDAWIVTDVAGKQKNPGDKYCLTILSPYDTVANITLARRGSFNVLILDPAFKLCKGPNKFTAKLPKDGFFSLPNPEYYFVVSVNGTRVDYSGTFTICKPGFGITFTKPKAGDIYTIGQKLKAKWSGSYYPPGYPKANFTLVRFLLEPTKFLPGVIPVTFNFIPGYNVTFSKGCLEFKLPSTIPRNTLYKFGCLITSTNITNYVIQIYSAGTFLIV</sequence>
<organism evidence="2 3">
    <name type="scientific">Diversispora eburnea</name>
    <dbReference type="NCBI Taxonomy" id="1213867"/>
    <lineage>
        <taxon>Eukaryota</taxon>
        <taxon>Fungi</taxon>
        <taxon>Fungi incertae sedis</taxon>
        <taxon>Mucoromycota</taxon>
        <taxon>Glomeromycotina</taxon>
        <taxon>Glomeromycetes</taxon>
        <taxon>Diversisporales</taxon>
        <taxon>Diversisporaceae</taxon>
        <taxon>Diversispora</taxon>
    </lineage>
</organism>
<gene>
    <name evidence="2" type="ORF">DEBURN_LOCUS8829</name>
</gene>
<dbReference type="OrthoDB" id="2408799at2759"/>
<accession>A0A9N9G793</accession>
<comment type="caution">
    <text evidence="2">The sequence shown here is derived from an EMBL/GenBank/DDBJ whole genome shotgun (WGS) entry which is preliminary data.</text>
</comment>
<evidence type="ECO:0000256" key="1">
    <source>
        <dbReference type="SAM" id="SignalP"/>
    </source>
</evidence>
<dbReference type="Proteomes" id="UP000789706">
    <property type="component" value="Unassembled WGS sequence"/>
</dbReference>
<proteinExistence type="predicted"/>
<protein>
    <submittedName>
        <fullName evidence="2">154_t:CDS:1</fullName>
    </submittedName>
</protein>
<keyword evidence="1" id="KW-0732">Signal</keyword>
<dbReference type="AlphaFoldDB" id="A0A9N9G793"/>